<feature type="transmembrane region" description="Helical" evidence="7">
    <location>
        <begin position="69"/>
        <end position="97"/>
    </location>
</feature>
<comment type="similarity">
    <text evidence="6">Belongs to the FNT transporter (TC 1.A.16) family.</text>
</comment>
<dbReference type="Pfam" id="PF01226">
    <property type="entry name" value="Form_Nir_trans"/>
    <property type="match status" value="1"/>
</dbReference>
<dbReference type="InterPro" id="IPR000292">
    <property type="entry name" value="For/NO2_transpt"/>
</dbReference>
<keyword evidence="2" id="KW-0813">Transport</keyword>
<dbReference type="EMBL" id="BMHB01000004">
    <property type="protein sequence ID" value="GGI17807.1"/>
    <property type="molecule type" value="Genomic_DNA"/>
</dbReference>
<evidence type="ECO:0000256" key="5">
    <source>
        <dbReference type="ARBA" id="ARBA00023136"/>
    </source>
</evidence>
<evidence type="ECO:0000256" key="7">
    <source>
        <dbReference type="SAM" id="Phobius"/>
    </source>
</evidence>
<dbReference type="GO" id="GO:0005886">
    <property type="term" value="C:plasma membrane"/>
    <property type="evidence" value="ECO:0007669"/>
    <property type="project" value="TreeGrafter"/>
</dbReference>
<feature type="transmembrane region" description="Helical" evidence="7">
    <location>
        <begin position="109"/>
        <end position="134"/>
    </location>
</feature>
<keyword evidence="3 7" id="KW-0812">Transmembrane</keyword>
<dbReference type="Gene3D" id="1.20.1080.10">
    <property type="entry name" value="Glycerol uptake facilitator protein"/>
    <property type="match status" value="1"/>
</dbReference>
<dbReference type="PROSITE" id="PS01006">
    <property type="entry name" value="FORMATE_NITRITE_TP_2"/>
    <property type="match status" value="1"/>
</dbReference>
<dbReference type="OrthoDB" id="9786493at2"/>
<feature type="transmembrane region" description="Helical" evidence="7">
    <location>
        <begin position="154"/>
        <end position="177"/>
    </location>
</feature>
<dbReference type="InterPro" id="IPR024002">
    <property type="entry name" value="For/NO2_transpt_CS"/>
</dbReference>
<organism evidence="8 9">
    <name type="scientific">Gottfriedia solisilvae</name>
    <dbReference type="NCBI Taxonomy" id="1516104"/>
    <lineage>
        <taxon>Bacteria</taxon>
        <taxon>Bacillati</taxon>
        <taxon>Bacillota</taxon>
        <taxon>Bacilli</taxon>
        <taxon>Bacillales</taxon>
        <taxon>Bacillaceae</taxon>
        <taxon>Gottfriedia</taxon>
    </lineage>
</organism>
<dbReference type="PANTHER" id="PTHR30520:SF6">
    <property type="entry name" value="FORMATE_NITRATE FAMILY TRANSPORTER (EUROFUNG)"/>
    <property type="match status" value="1"/>
</dbReference>
<keyword evidence="4 7" id="KW-1133">Transmembrane helix</keyword>
<evidence type="ECO:0000256" key="4">
    <source>
        <dbReference type="ARBA" id="ARBA00022989"/>
    </source>
</evidence>
<evidence type="ECO:0000256" key="2">
    <source>
        <dbReference type="ARBA" id="ARBA00022448"/>
    </source>
</evidence>
<gene>
    <name evidence="8" type="ORF">GCM10007380_39780</name>
</gene>
<reference evidence="9" key="1">
    <citation type="journal article" date="2019" name="Int. J. Syst. Evol. Microbiol.">
        <title>The Global Catalogue of Microorganisms (GCM) 10K type strain sequencing project: providing services to taxonomists for standard genome sequencing and annotation.</title>
        <authorList>
            <consortium name="The Broad Institute Genomics Platform"/>
            <consortium name="The Broad Institute Genome Sequencing Center for Infectious Disease"/>
            <person name="Wu L."/>
            <person name="Ma J."/>
        </authorList>
    </citation>
    <scope>NUCLEOTIDE SEQUENCE [LARGE SCALE GENOMIC DNA]</scope>
    <source>
        <strain evidence="9">CGMCC 1.14993</strain>
    </source>
</reference>
<dbReference type="PANTHER" id="PTHR30520">
    <property type="entry name" value="FORMATE TRANSPORTER-RELATED"/>
    <property type="match status" value="1"/>
</dbReference>
<name>A0A8J3AVU7_9BACI</name>
<dbReference type="GO" id="GO:0015499">
    <property type="term" value="F:formate transmembrane transporter activity"/>
    <property type="evidence" value="ECO:0007669"/>
    <property type="project" value="TreeGrafter"/>
</dbReference>
<keyword evidence="9" id="KW-1185">Reference proteome</keyword>
<sequence>MAFHKPEKIARLVVEDGIQKVRLPLSKMLMLGFLGGAFISLGFLLYIRVIGNLPQNWGSLVSIIGGSVFPIGLILVVLAGGELVTGNMLSVSMALYAKKISLKHVASNWFWITLANFGGALFVAYFFGHIVGLTESGPYLTKTIWIAQEKLHDSFIQSLISAIGCNWLVCLAIWLAYGVEDFIGKVLGIWFPIMAIVIMGFQQVVANMFIISAGIFAGELSWIDFSSNIIPVFIGNVIGGSGFVGFTYFTCYKKQNSEDINKVSLYKTEFLK</sequence>
<comment type="subcellular location">
    <subcellularLocation>
        <location evidence="1">Membrane</location>
        <topology evidence="1">Multi-pass membrane protein</topology>
    </subcellularLocation>
</comment>
<dbReference type="InterPro" id="IPR023271">
    <property type="entry name" value="Aquaporin-like"/>
</dbReference>
<feature type="transmembrane region" description="Helical" evidence="7">
    <location>
        <begin position="229"/>
        <end position="252"/>
    </location>
</feature>
<dbReference type="FunFam" id="1.20.1080.10:FF:000011">
    <property type="entry name" value="Formate family transporter"/>
    <property type="match status" value="1"/>
</dbReference>
<dbReference type="RefSeq" id="WP_088003243.1">
    <property type="nucleotide sequence ID" value="NZ_BMHB01000004.1"/>
</dbReference>
<feature type="transmembrane region" description="Helical" evidence="7">
    <location>
        <begin position="189"/>
        <end position="217"/>
    </location>
</feature>
<accession>A0A8J3AVU7</accession>
<evidence type="ECO:0000313" key="8">
    <source>
        <dbReference type="EMBL" id="GGI17807.1"/>
    </source>
</evidence>
<dbReference type="AlphaFoldDB" id="A0A8J3AVU7"/>
<proteinExistence type="inferred from homology"/>
<keyword evidence="5 7" id="KW-0472">Membrane</keyword>
<evidence type="ECO:0000256" key="6">
    <source>
        <dbReference type="ARBA" id="ARBA00049660"/>
    </source>
</evidence>
<evidence type="ECO:0000256" key="3">
    <source>
        <dbReference type="ARBA" id="ARBA00022692"/>
    </source>
</evidence>
<evidence type="ECO:0000256" key="1">
    <source>
        <dbReference type="ARBA" id="ARBA00004141"/>
    </source>
</evidence>
<evidence type="ECO:0000313" key="9">
    <source>
        <dbReference type="Proteomes" id="UP000626244"/>
    </source>
</evidence>
<feature type="transmembrane region" description="Helical" evidence="7">
    <location>
        <begin position="28"/>
        <end position="49"/>
    </location>
</feature>
<protein>
    <submittedName>
        <fullName evidence="8">Formate transporter</fullName>
    </submittedName>
</protein>
<dbReference type="Proteomes" id="UP000626244">
    <property type="component" value="Unassembled WGS sequence"/>
</dbReference>
<comment type="caution">
    <text evidence="8">The sequence shown here is derived from an EMBL/GenBank/DDBJ whole genome shotgun (WGS) entry which is preliminary data.</text>
</comment>